<organism evidence="1 2">
    <name type="scientific">Acaulospora colombiana</name>
    <dbReference type="NCBI Taxonomy" id="27376"/>
    <lineage>
        <taxon>Eukaryota</taxon>
        <taxon>Fungi</taxon>
        <taxon>Fungi incertae sedis</taxon>
        <taxon>Mucoromycota</taxon>
        <taxon>Glomeromycotina</taxon>
        <taxon>Glomeromycetes</taxon>
        <taxon>Diversisporales</taxon>
        <taxon>Acaulosporaceae</taxon>
        <taxon>Acaulospora</taxon>
    </lineage>
</organism>
<keyword evidence="2" id="KW-1185">Reference proteome</keyword>
<accession>A0ACA9KX96</accession>
<sequence length="111" mass="12597">MLKAVDKAIRTANLNLNPMIHEKGLSVPIPKVTTEYREKLAKTASEISEKTKIKIRLVRQDGLKDLRKDSKIGLSSDELRASEKKLQLLIDKSVKDVDEILKVKSKEIMEN</sequence>
<evidence type="ECO:0000313" key="1">
    <source>
        <dbReference type="EMBL" id="CAG8497988.1"/>
    </source>
</evidence>
<gene>
    <name evidence="1" type="ORF">ACOLOM_LOCUS2670</name>
</gene>
<protein>
    <submittedName>
        <fullName evidence="1">16217_t:CDS:1</fullName>
    </submittedName>
</protein>
<dbReference type="Proteomes" id="UP000789525">
    <property type="component" value="Unassembled WGS sequence"/>
</dbReference>
<name>A0ACA9KX96_9GLOM</name>
<evidence type="ECO:0000313" key="2">
    <source>
        <dbReference type="Proteomes" id="UP000789525"/>
    </source>
</evidence>
<reference evidence="1" key="1">
    <citation type="submission" date="2021-06" db="EMBL/GenBank/DDBJ databases">
        <authorList>
            <person name="Kallberg Y."/>
            <person name="Tangrot J."/>
            <person name="Rosling A."/>
        </authorList>
    </citation>
    <scope>NUCLEOTIDE SEQUENCE</scope>
    <source>
        <strain evidence="1">CL356</strain>
    </source>
</reference>
<proteinExistence type="predicted"/>
<comment type="caution">
    <text evidence="1">The sequence shown here is derived from an EMBL/GenBank/DDBJ whole genome shotgun (WGS) entry which is preliminary data.</text>
</comment>
<dbReference type="EMBL" id="CAJVPT010003609">
    <property type="protein sequence ID" value="CAG8497988.1"/>
    <property type="molecule type" value="Genomic_DNA"/>
</dbReference>